<comment type="caution">
    <text evidence="2">The sequence shown here is derived from an EMBL/GenBank/DDBJ whole genome shotgun (WGS) entry which is preliminary data.</text>
</comment>
<organism evidence="2 3">
    <name type="scientific">Tahibacter aquaticus</name>
    <dbReference type="NCBI Taxonomy" id="520092"/>
    <lineage>
        <taxon>Bacteria</taxon>
        <taxon>Pseudomonadati</taxon>
        <taxon>Pseudomonadota</taxon>
        <taxon>Gammaproteobacteria</taxon>
        <taxon>Lysobacterales</taxon>
        <taxon>Rhodanobacteraceae</taxon>
        <taxon>Tahibacter</taxon>
    </lineage>
</organism>
<dbReference type="InterPro" id="IPR015867">
    <property type="entry name" value="N-reg_PII/ATP_PRibTrfase_C"/>
</dbReference>
<sequence length="107" mass="11779">MSALIVYCTVPAADVAGRLATALVDEGLAACVNRLPGVESTYRWEGRTQVDTEYLLLIKTSRARFEALRRRIVELHPYELPEVIAVDVALGHAPYLAWIAESTADAH</sequence>
<evidence type="ECO:0000313" key="2">
    <source>
        <dbReference type="EMBL" id="TDR47832.1"/>
    </source>
</evidence>
<evidence type="ECO:0000256" key="1">
    <source>
        <dbReference type="ARBA" id="ARBA00010169"/>
    </source>
</evidence>
<name>A0A4R6Z7Y4_9GAMM</name>
<dbReference type="RefSeq" id="WP_133817540.1">
    <property type="nucleotide sequence ID" value="NZ_SNZH01000002.1"/>
</dbReference>
<gene>
    <name evidence="2" type="ORF">DFR29_102494</name>
</gene>
<reference evidence="2 3" key="1">
    <citation type="submission" date="2019-03" db="EMBL/GenBank/DDBJ databases">
        <title>Genomic Encyclopedia of Type Strains, Phase IV (KMG-IV): sequencing the most valuable type-strain genomes for metagenomic binning, comparative biology and taxonomic classification.</title>
        <authorList>
            <person name="Goeker M."/>
        </authorList>
    </citation>
    <scope>NUCLEOTIDE SEQUENCE [LARGE SCALE GENOMIC DNA]</scope>
    <source>
        <strain evidence="2 3">DSM 21667</strain>
    </source>
</reference>
<dbReference type="Pfam" id="PF03091">
    <property type="entry name" value="CutA1"/>
    <property type="match status" value="1"/>
</dbReference>
<proteinExistence type="inferred from homology"/>
<dbReference type="InterPro" id="IPR011322">
    <property type="entry name" value="N-reg_PII-like_a/b"/>
</dbReference>
<protein>
    <submittedName>
        <fullName evidence="2">Uncharacterized protein involved in tolerance to divalent cations</fullName>
    </submittedName>
</protein>
<dbReference type="PANTHER" id="PTHR23419">
    <property type="entry name" value="DIVALENT CATION TOLERANCE CUTA-RELATED"/>
    <property type="match status" value="1"/>
</dbReference>
<dbReference type="PANTHER" id="PTHR23419:SF8">
    <property type="entry name" value="FI09726P"/>
    <property type="match status" value="1"/>
</dbReference>
<dbReference type="EMBL" id="SNZH01000002">
    <property type="protein sequence ID" value="TDR47832.1"/>
    <property type="molecule type" value="Genomic_DNA"/>
</dbReference>
<dbReference type="OrthoDB" id="37622at2"/>
<dbReference type="SUPFAM" id="SSF54913">
    <property type="entry name" value="GlnB-like"/>
    <property type="match status" value="1"/>
</dbReference>
<accession>A0A4R6Z7Y4</accession>
<dbReference type="Proteomes" id="UP000295293">
    <property type="component" value="Unassembled WGS sequence"/>
</dbReference>
<comment type="similarity">
    <text evidence="1">Belongs to the CutA family.</text>
</comment>
<evidence type="ECO:0000313" key="3">
    <source>
        <dbReference type="Proteomes" id="UP000295293"/>
    </source>
</evidence>
<dbReference type="GO" id="GO:0010038">
    <property type="term" value="P:response to metal ion"/>
    <property type="evidence" value="ECO:0007669"/>
    <property type="project" value="InterPro"/>
</dbReference>
<dbReference type="AlphaFoldDB" id="A0A4R6Z7Y4"/>
<dbReference type="InterPro" id="IPR004323">
    <property type="entry name" value="Ion_tolerance_CutA"/>
</dbReference>
<dbReference type="GO" id="GO:0005507">
    <property type="term" value="F:copper ion binding"/>
    <property type="evidence" value="ECO:0007669"/>
    <property type="project" value="TreeGrafter"/>
</dbReference>
<keyword evidence="3" id="KW-1185">Reference proteome</keyword>
<dbReference type="Gene3D" id="3.30.70.120">
    <property type="match status" value="1"/>
</dbReference>